<accession>A0A9N9N015</accession>
<evidence type="ECO:0000313" key="2">
    <source>
        <dbReference type="EMBL" id="CAG9772211.1"/>
    </source>
</evidence>
<name>A0A9N9N015_9CUCU</name>
<evidence type="ECO:0000256" key="1">
    <source>
        <dbReference type="SAM" id="Coils"/>
    </source>
</evidence>
<dbReference type="EMBL" id="OU892284">
    <property type="protein sequence ID" value="CAG9772211.1"/>
    <property type="molecule type" value="Genomic_DNA"/>
</dbReference>
<keyword evidence="1" id="KW-0175">Coiled coil</keyword>
<evidence type="ECO:0000313" key="3">
    <source>
        <dbReference type="Proteomes" id="UP001152799"/>
    </source>
</evidence>
<reference evidence="2" key="1">
    <citation type="submission" date="2022-01" db="EMBL/GenBank/DDBJ databases">
        <authorList>
            <person name="King R."/>
        </authorList>
    </citation>
    <scope>NUCLEOTIDE SEQUENCE</scope>
</reference>
<feature type="coiled-coil region" evidence="1">
    <location>
        <begin position="40"/>
        <end position="67"/>
    </location>
</feature>
<dbReference type="Proteomes" id="UP001152799">
    <property type="component" value="Chromosome 8"/>
</dbReference>
<protein>
    <submittedName>
        <fullName evidence="2">Uncharacterized protein</fullName>
    </submittedName>
</protein>
<gene>
    <name evidence="2" type="ORF">CEUTPL_LOCUS12631</name>
</gene>
<organism evidence="2 3">
    <name type="scientific">Ceutorhynchus assimilis</name>
    <name type="common">cabbage seed weevil</name>
    <dbReference type="NCBI Taxonomy" id="467358"/>
    <lineage>
        <taxon>Eukaryota</taxon>
        <taxon>Metazoa</taxon>
        <taxon>Ecdysozoa</taxon>
        <taxon>Arthropoda</taxon>
        <taxon>Hexapoda</taxon>
        <taxon>Insecta</taxon>
        <taxon>Pterygota</taxon>
        <taxon>Neoptera</taxon>
        <taxon>Endopterygota</taxon>
        <taxon>Coleoptera</taxon>
        <taxon>Polyphaga</taxon>
        <taxon>Cucujiformia</taxon>
        <taxon>Curculionidae</taxon>
        <taxon>Ceutorhynchinae</taxon>
        <taxon>Ceutorhynchus</taxon>
    </lineage>
</organism>
<dbReference type="AlphaFoldDB" id="A0A9N9N015"/>
<sequence>MDYFFQKYTVNREDSEENDPKQLKIYGKTINPRSDSSPSIDGFEEQEERIQNLLASLKQSISKLKKEIILCTSRLGASENRLANQISIINMETIRLQRKNEKMSCKIEKISENVPYLHSRVKKEVEEKEDTMGFNFSQTEETYVEEESLLESVVEKNAEEKKYFNLQQDSSNWNFEN</sequence>
<proteinExistence type="predicted"/>
<keyword evidence="3" id="KW-1185">Reference proteome</keyword>